<evidence type="ECO:0000313" key="1">
    <source>
        <dbReference type="EMBL" id="RCN36987.1"/>
    </source>
</evidence>
<dbReference type="AlphaFoldDB" id="A0A368G320"/>
<accession>A0A368G320</accession>
<comment type="caution">
    <text evidence="1">The sequence shown here is derived from an EMBL/GenBank/DDBJ whole genome shotgun (WGS) entry which is preliminary data.</text>
</comment>
<sequence length="90" mass="9926">MGLRQYVLGEKMCKQIAIWWSSLKGLPSLPVDLVRKVPAIYLSSAGASGTRGVYKMPRISVISALDMDRRAVQGAVVQMEHHRASHYGPC</sequence>
<evidence type="ECO:0000313" key="2">
    <source>
        <dbReference type="Proteomes" id="UP000252519"/>
    </source>
</evidence>
<name>A0A368G320_ANCCA</name>
<keyword evidence="2" id="KW-1185">Reference proteome</keyword>
<organism evidence="1 2">
    <name type="scientific">Ancylostoma caninum</name>
    <name type="common">Dog hookworm</name>
    <dbReference type="NCBI Taxonomy" id="29170"/>
    <lineage>
        <taxon>Eukaryota</taxon>
        <taxon>Metazoa</taxon>
        <taxon>Ecdysozoa</taxon>
        <taxon>Nematoda</taxon>
        <taxon>Chromadorea</taxon>
        <taxon>Rhabditida</taxon>
        <taxon>Rhabditina</taxon>
        <taxon>Rhabditomorpha</taxon>
        <taxon>Strongyloidea</taxon>
        <taxon>Ancylostomatidae</taxon>
        <taxon>Ancylostomatinae</taxon>
        <taxon>Ancylostoma</taxon>
    </lineage>
</organism>
<dbReference type="EMBL" id="JOJR01000508">
    <property type="protein sequence ID" value="RCN36987.1"/>
    <property type="molecule type" value="Genomic_DNA"/>
</dbReference>
<proteinExistence type="predicted"/>
<protein>
    <submittedName>
        <fullName evidence="1">Uncharacterized protein</fullName>
    </submittedName>
</protein>
<dbReference type="Proteomes" id="UP000252519">
    <property type="component" value="Unassembled WGS sequence"/>
</dbReference>
<reference evidence="1 2" key="1">
    <citation type="submission" date="2014-10" db="EMBL/GenBank/DDBJ databases">
        <title>Draft genome of the hookworm Ancylostoma caninum.</title>
        <authorList>
            <person name="Mitreva M."/>
        </authorList>
    </citation>
    <scope>NUCLEOTIDE SEQUENCE [LARGE SCALE GENOMIC DNA]</scope>
    <source>
        <strain evidence="1 2">Baltimore</strain>
    </source>
</reference>
<gene>
    <name evidence="1" type="ORF">ANCCAN_17125</name>
</gene>